<feature type="active site" description="Proton acceptor; for dehydratase activity" evidence="9">
    <location>
        <position position="926"/>
    </location>
</feature>
<dbReference type="SUPFAM" id="SSF47336">
    <property type="entry name" value="ACP-like"/>
    <property type="match status" value="1"/>
</dbReference>
<dbReference type="InterPro" id="IPR014043">
    <property type="entry name" value="Acyl_transferase_dom"/>
</dbReference>
<feature type="region of interest" description="C-terminal hotdog fold" evidence="9">
    <location>
        <begin position="1035"/>
        <end position="1187"/>
    </location>
</feature>
<dbReference type="Gene3D" id="3.30.559.10">
    <property type="entry name" value="Chloramphenicol acetyltransferase-like domain"/>
    <property type="match status" value="1"/>
</dbReference>
<dbReference type="Pfam" id="PF02801">
    <property type="entry name" value="Ketoacyl-synt_C"/>
    <property type="match status" value="1"/>
</dbReference>
<dbReference type="InterPro" id="IPR020807">
    <property type="entry name" value="PKS_DH"/>
</dbReference>
<dbReference type="SMART" id="SM00826">
    <property type="entry name" value="PKS_DH"/>
    <property type="match status" value="1"/>
</dbReference>
<sequence>MQEFGCDVAIIGVAGRFPGAPDLDRFWHNLRNGVESISFFDDDELISAGVPVEEFSQADYVKAGARTEGIDLFDAEFFGYTPREATIMDPQHRVFLETAWEALENAGYSARRIDTTVGVFGGAGTSAYLPHVFANLDDGAAIGASNVGLGNELGFLTTRVSYKLDLQGPSIPVHTACSSSLVAVHLACQSLLNHESGMALAGGVAFKVSPQKGYRFQESGIMSPDGHCRPFDADSRGTVFNNGVGVVLLKRLADALADNDTVHAVIKGTAVNNDGATKASFSAPAVAGQSSVVLEALDVAGVEADSISYVEAHGSGTQIGDSIEIEALTRAFFQSTERTGYCTIGSVKSNVGHLDAASGMAGLLKTTLSLRHGMLPPTLHFDRANPQIDFDRSPFRVQRDLTLWESPDGPRRAGVSAFGFGGTNAHVVLEEAPERPVTEPARPSQLLVLSARTPEALERATDRLAEHLRREPQALVDVAFTLAQGREEFRHRRTVVASSSQEAAQALEDRDPAALATETAHRASAQVAMLFTGQGSQHPGMARELYHRETEFRAAVDRCAEGLRDALGMDVRDLLLCPPDDAGAAELLTRTEFAQPALFTVEYALAVLWSSWGVTPTAMAGHSLGEYVAACLAGVFTLGDALRLVALRGRLMQEQAPGAMLSVSAGRSTVEARLPDGLTLAAHNGPADCVVAGAAGPVAEFAAILAADGIGARPVATSHAFHTPLMAPMVEEFVKAVSELSLTAPHLPFVSNVTGDWITDEEATDPAYWGAHVLSTVEFAKGIETLAADDRLVFLEVGPGQTLRSLVTRQLAEGEARVVVGSLPHARDVRGQLASVQRALGLLWQAGVAPDWSAYHREENPGRVALPTYPFERRRYWLDPAPTSVLAAPAGPAPHALLDELLLHTVDEVVFRTEFDLERHWVLSEHRMLAEAIVPGTTYLEMARAAGSALFGTPVTVVSDVEFQVPLLVTADRPRVAHTIVRAGEEGGAEFRVVSHDPDAAVGRQWTLHVRGRVAADPQSAPAGTDPAEFAARCGLATMDGASLQAGHRVMEFGSRWQESLRTVDVGVRCALGSMALPTRFREETADYVLHPALLDLATGFHRWAMFDGEDEQREANGDFYLPLAYDRLVVHGPMPASCVSVIEPDPRFQQSGEIRKVDVMVHDPAGAVVLEIKGFTAKRVNSPRRTIDSARGSVVHHTLNWVRADRGQEGRRDVRTALVVGAGSALLEATAAGLRAAGVTVATAPAGTDWASWPDPLPSEIVYVAGDAADGDGTEGQERLLDEGVVGLLELARALAGAGAGTHRITVVAQHVHHVTGDEPRLVPAHSALFGLAKVIGQEHQEISCRCVDVGDDLAPAAWIEEILCSDPLGQIALRGTGRYAAELDAVDLAEAAPEHEASAGEVHLITGGMGGLGLEVARSISLRRPRAGIALVGRSAIPARAEWDEVLSGGGRTAARIGLIQEMEARGTRVVCLQGDVADAQDMARVVAAVRAELGAVTHVVHAAGTAGDGFLLRKSAQTFRATLAPKADGAVALHEATLADRPVMVLFSSTTALFGSAGQSDYTAANQYLDGFAAWRNKAGLRTFTVNWTDWIGTGMAADHGVRQDQGFFRSVGVEEGIASYEAILRGSYTQVIVGEINYGMLGSLDPAALRARMATAPLRLAESIQRTVSARSSAAGPAVSPTPGTVSVRLTGRADGGYTELERTLAGLWAAEFGISDINVFASLFDLGGDSLLALRLANSLQKALGVKLTIADLFAHLTVADLAAYLAPEEAAVGEEPAEDSVAVPPTGQDPADETWFELWNGQQGMWLQHQLGEDRADLNLPVWHYVHEAVDVTAFREAVGFLVERHDALRLSLQDTEHGPRQRVLPRHDLDVPLVDVTGADDPEEESTLLIQADNAVPFDDLSVPPVRAKLYKLAENHYCAYLNVHHIVADGTSMGNLLRELLVAYRARVEQRTPELEPLTMSFSGFVQDRQKWLSGPESAAMEAYWTDELKGPLPRLRIGDHDAHSVEVVNDTLDFEIGPDLATAVAELARGLDATVHVVLLSAFVVALHDIGSDEDIVMCVPFSGRDTKEMEGMVGAFVNPLSVRIGLTASDSFGDVVRRAQRKSVASYANSRYPFARLLERLAVPARPGQNPVFSSAFQFTDFLPPAYQTSQLDVCLYGKPSGDGLSLRFNYNSSRLSKSEIVDIQATFLAALSEAARDAQVSLESLAEPLREARKATRTTSAGGRRPGGLRLSRPRR</sequence>
<dbReference type="PANTHER" id="PTHR43775:SF51">
    <property type="entry name" value="INACTIVE PHENOLPHTHIOCEROL SYNTHESIS POLYKETIDE SYNTHASE TYPE I PKS1-RELATED"/>
    <property type="match status" value="1"/>
</dbReference>
<dbReference type="PROSITE" id="PS52019">
    <property type="entry name" value="PKS_MFAS_DH"/>
    <property type="match status" value="1"/>
</dbReference>
<feature type="region of interest" description="Disordered" evidence="10">
    <location>
        <begin position="2222"/>
        <end position="2247"/>
    </location>
</feature>
<evidence type="ECO:0000256" key="9">
    <source>
        <dbReference type="PROSITE-ProRule" id="PRU01363"/>
    </source>
</evidence>
<reference evidence="14" key="1">
    <citation type="submission" date="2022-10" db="EMBL/GenBank/DDBJ databases">
        <title>Cytochrome P450 Catalyzes Benzene Ring Formation in the Biosynthesis of Trialkyl-Substituted Aromatic Polyketides.</title>
        <authorList>
            <person name="Zhao E."/>
            <person name="Ge H."/>
        </authorList>
    </citation>
    <scope>NUCLEOTIDE SEQUENCE</scope>
    <source>
        <strain evidence="14">NA0869</strain>
    </source>
</reference>
<dbReference type="SUPFAM" id="SSF55048">
    <property type="entry name" value="Probable ACP-binding domain of malonyl-CoA ACP transacylase"/>
    <property type="match status" value="1"/>
</dbReference>
<evidence type="ECO:0000256" key="7">
    <source>
        <dbReference type="ARBA" id="ARBA00023268"/>
    </source>
</evidence>
<comment type="cofactor">
    <cofactor evidence="1">
        <name>pantetheine 4'-phosphate</name>
        <dbReference type="ChEBI" id="CHEBI:47942"/>
    </cofactor>
</comment>
<dbReference type="InterPro" id="IPR042104">
    <property type="entry name" value="PKS_dehydratase_sf"/>
</dbReference>
<evidence type="ECO:0000256" key="3">
    <source>
        <dbReference type="ARBA" id="ARBA00022450"/>
    </source>
</evidence>
<evidence type="ECO:0000259" key="12">
    <source>
        <dbReference type="PROSITE" id="PS52004"/>
    </source>
</evidence>
<gene>
    <name evidence="14" type="ORF">OGH68_05235</name>
</gene>
<dbReference type="InterPro" id="IPR001227">
    <property type="entry name" value="Ac_transferase_dom_sf"/>
</dbReference>
<feature type="domain" description="Ketosynthase family 3 (KS3)" evidence="12">
    <location>
        <begin position="5"/>
        <end position="431"/>
    </location>
</feature>
<dbReference type="InterPro" id="IPR016036">
    <property type="entry name" value="Malonyl_transacylase_ACP-bd"/>
</dbReference>
<feature type="active site" description="Proton donor; for dehydratase activity" evidence="9">
    <location>
        <position position="1096"/>
    </location>
</feature>
<dbReference type="InterPro" id="IPR006162">
    <property type="entry name" value="Ppantetheine_attach_site"/>
</dbReference>
<proteinExistence type="predicted"/>
<dbReference type="Gene3D" id="3.40.47.10">
    <property type="match status" value="1"/>
</dbReference>
<dbReference type="PROSITE" id="PS00012">
    <property type="entry name" value="PHOSPHOPANTETHEINE"/>
    <property type="match status" value="1"/>
</dbReference>
<evidence type="ECO:0000259" key="11">
    <source>
        <dbReference type="PROSITE" id="PS50075"/>
    </source>
</evidence>
<dbReference type="PANTHER" id="PTHR43775">
    <property type="entry name" value="FATTY ACID SYNTHASE"/>
    <property type="match status" value="1"/>
</dbReference>
<dbReference type="InterPro" id="IPR036736">
    <property type="entry name" value="ACP-like_sf"/>
</dbReference>
<dbReference type="InterPro" id="IPR013968">
    <property type="entry name" value="PKS_KR"/>
</dbReference>
<dbReference type="InterPro" id="IPR036291">
    <property type="entry name" value="NAD(P)-bd_dom_sf"/>
</dbReference>
<evidence type="ECO:0000256" key="5">
    <source>
        <dbReference type="ARBA" id="ARBA00022679"/>
    </source>
</evidence>
<evidence type="ECO:0000256" key="6">
    <source>
        <dbReference type="ARBA" id="ARBA00023194"/>
    </source>
</evidence>
<dbReference type="InterPro" id="IPR049900">
    <property type="entry name" value="PKS_mFAS_DH"/>
</dbReference>
<dbReference type="SMART" id="SM00825">
    <property type="entry name" value="PKS_KS"/>
    <property type="match status" value="1"/>
</dbReference>
<dbReference type="InterPro" id="IPR009081">
    <property type="entry name" value="PP-bd_ACP"/>
</dbReference>
<dbReference type="SUPFAM" id="SSF52151">
    <property type="entry name" value="FabD/lysophospholipase-like"/>
    <property type="match status" value="1"/>
</dbReference>
<evidence type="ECO:0000256" key="8">
    <source>
        <dbReference type="ARBA" id="ARBA00023315"/>
    </source>
</evidence>
<name>A0ABY6I4K1_STRPE</name>
<dbReference type="Gene3D" id="3.40.366.10">
    <property type="entry name" value="Malonyl-Coenzyme A Acyl Carrier Protein, domain 2"/>
    <property type="match status" value="1"/>
</dbReference>
<dbReference type="Gene3D" id="3.10.129.110">
    <property type="entry name" value="Polyketide synthase dehydratase"/>
    <property type="match status" value="1"/>
</dbReference>
<dbReference type="InterPro" id="IPR016039">
    <property type="entry name" value="Thiolase-like"/>
</dbReference>
<dbReference type="PROSITE" id="PS50075">
    <property type="entry name" value="CARRIER"/>
    <property type="match status" value="1"/>
</dbReference>
<organism evidence="14 15">
    <name type="scientific">Streptomyces peucetius</name>
    <dbReference type="NCBI Taxonomy" id="1950"/>
    <lineage>
        <taxon>Bacteria</taxon>
        <taxon>Bacillati</taxon>
        <taxon>Actinomycetota</taxon>
        <taxon>Actinomycetes</taxon>
        <taxon>Kitasatosporales</taxon>
        <taxon>Streptomycetaceae</taxon>
        <taxon>Streptomyces</taxon>
    </lineage>
</organism>
<dbReference type="InterPro" id="IPR023213">
    <property type="entry name" value="CAT-like_dom_sf"/>
</dbReference>
<evidence type="ECO:0000256" key="10">
    <source>
        <dbReference type="SAM" id="MobiDB-lite"/>
    </source>
</evidence>
<dbReference type="InterPro" id="IPR001242">
    <property type="entry name" value="Condensation_dom"/>
</dbReference>
<keyword evidence="4" id="KW-0597">Phosphoprotein</keyword>
<dbReference type="SMART" id="SM00823">
    <property type="entry name" value="PKS_PP"/>
    <property type="match status" value="1"/>
</dbReference>
<accession>A0ABY6I4K1</accession>
<evidence type="ECO:0000313" key="14">
    <source>
        <dbReference type="EMBL" id="UYQ60934.1"/>
    </source>
</evidence>
<dbReference type="InterPro" id="IPR014030">
    <property type="entry name" value="Ketoacyl_synth_N"/>
</dbReference>
<dbReference type="InterPro" id="IPR020806">
    <property type="entry name" value="PKS_PP-bd"/>
</dbReference>
<dbReference type="Pfam" id="PF00698">
    <property type="entry name" value="Acyl_transf_1"/>
    <property type="match status" value="1"/>
</dbReference>
<dbReference type="InterPro" id="IPR014031">
    <property type="entry name" value="Ketoacyl_synth_C"/>
</dbReference>
<dbReference type="InterPro" id="IPR020841">
    <property type="entry name" value="PKS_Beta-ketoAc_synthase_dom"/>
</dbReference>
<keyword evidence="6" id="KW-0045">Antibiotic biosynthesis</keyword>
<dbReference type="Pfam" id="PF00550">
    <property type="entry name" value="PP-binding"/>
    <property type="match status" value="1"/>
</dbReference>
<dbReference type="InterPro" id="IPR057326">
    <property type="entry name" value="KR_dom"/>
</dbReference>
<dbReference type="Pfam" id="PF22621">
    <property type="entry name" value="CurL-like_PKS_C"/>
    <property type="match status" value="1"/>
</dbReference>
<dbReference type="PROSITE" id="PS00606">
    <property type="entry name" value="KS3_1"/>
    <property type="match status" value="1"/>
</dbReference>
<dbReference type="Pfam" id="PF00668">
    <property type="entry name" value="Condensation"/>
    <property type="match status" value="1"/>
</dbReference>
<protein>
    <submittedName>
        <fullName evidence="14">SDR family NAD(P)-dependent oxidoreductase</fullName>
    </submittedName>
</protein>
<dbReference type="Pfam" id="PF21089">
    <property type="entry name" value="PKS_DH_N"/>
    <property type="match status" value="1"/>
</dbReference>
<dbReference type="Gene3D" id="1.10.1200.10">
    <property type="entry name" value="ACP-like"/>
    <property type="match status" value="1"/>
</dbReference>
<feature type="domain" description="Carrier" evidence="11">
    <location>
        <begin position="1700"/>
        <end position="1775"/>
    </location>
</feature>
<evidence type="ECO:0000259" key="13">
    <source>
        <dbReference type="PROSITE" id="PS52019"/>
    </source>
</evidence>
<keyword evidence="8" id="KW-0012">Acyltransferase</keyword>
<dbReference type="SUPFAM" id="SSF51735">
    <property type="entry name" value="NAD(P)-binding Rossmann-fold domains"/>
    <property type="match status" value="2"/>
</dbReference>
<dbReference type="Gene3D" id="3.30.70.3290">
    <property type="match status" value="1"/>
</dbReference>
<dbReference type="Gene3D" id="3.30.559.30">
    <property type="entry name" value="Nonribosomal peptide synthetase, condensation domain"/>
    <property type="match status" value="1"/>
</dbReference>
<evidence type="ECO:0000313" key="15">
    <source>
        <dbReference type="Proteomes" id="UP001163878"/>
    </source>
</evidence>
<keyword evidence="5" id="KW-0808">Transferase</keyword>
<dbReference type="InterPro" id="IPR049551">
    <property type="entry name" value="PKS_DH_C"/>
</dbReference>
<feature type="region of interest" description="N-terminal hotdog fold" evidence="9">
    <location>
        <begin position="895"/>
        <end position="1021"/>
    </location>
</feature>
<dbReference type="SMART" id="SM00827">
    <property type="entry name" value="PKS_AT"/>
    <property type="match status" value="1"/>
</dbReference>
<dbReference type="InterPro" id="IPR050091">
    <property type="entry name" value="PKS_NRPS_Biosynth_Enz"/>
</dbReference>
<evidence type="ECO:0000256" key="1">
    <source>
        <dbReference type="ARBA" id="ARBA00001957"/>
    </source>
</evidence>
<dbReference type="InterPro" id="IPR016035">
    <property type="entry name" value="Acyl_Trfase/lysoPLipase"/>
</dbReference>
<comment type="pathway">
    <text evidence="2">Antibiotic biosynthesis.</text>
</comment>
<dbReference type="Proteomes" id="UP001163878">
    <property type="component" value="Chromosome"/>
</dbReference>
<dbReference type="Pfam" id="PF00109">
    <property type="entry name" value="ketoacyl-synt"/>
    <property type="match status" value="1"/>
</dbReference>
<keyword evidence="15" id="KW-1185">Reference proteome</keyword>
<dbReference type="Gene3D" id="3.40.50.720">
    <property type="entry name" value="NAD(P)-binding Rossmann-like Domain"/>
    <property type="match status" value="1"/>
</dbReference>
<dbReference type="SUPFAM" id="SSF53901">
    <property type="entry name" value="Thiolase-like"/>
    <property type="match status" value="1"/>
</dbReference>
<dbReference type="CDD" id="cd00833">
    <property type="entry name" value="PKS"/>
    <property type="match status" value="1"/>
</dbReference>
<dbReference type="InterPro" id="IPR049552">
    <property type="entry name" value="PKS_DH_N"/>
</dbReference>
<dbReference type="RefSeq" id="WP_264242140.1">
    <property type="nucleotide sequence ID" value="NZ_CP107567.1"/>
</dbReference>
<evidence type="ECO:0000256" key="4">
    <source>
        <dbReference type="ARBA" id="ARBA00022553"/>
    </source>
</evidence>
<feature type="domain" description="PKS/mFAS DH" evidence="13">
    <location>
        <begin position="895"/>
        <end position="1187"/>
    </location>
</feature>
<dbReference type="SUPFAM" id="SSF52777">
    <property type="entry name" value="CoA-dependent acyltransferases"/>
    <property type="match status" value="2"/>
</dbReference>
<dbReference type="EMBL" id="CP107567">
    <property type="protein sequence ID" value="UYQ60934.1"/>
    <property type="molecule type" value="Genomic_DNA"/>
</dbReference>
<dbReference type="Pfam" id="PF08659">
    <property type="entry name" value="KR"/>
    <property type="match status" value="1"/>
</dbReference>
<keyword evidence="7" id="KW-0511">Multifunctional enzyme</keyword>
<dbReference type="PROSITE" id="PS52004">
    <property type="entry name" value="KS3_2"/>
    <property type="match status" value="1"/>
</dbReference>
<dbReference type="SMART" id="SM00822">
    <property type="entry name" value="PKS_KR"/>
    <property type="match status" value="1"/>
</dbReference>
<dbReference type="Pfam" id="PF14765">
    <property type="entry name" value="PS-DH"/>
    <property type="match status" value="1"/>
</dbReference>
<keyword evidence="3" id="KW-0596">Phosphopantetheine</keyword>
<dbReference type="InterPro" id="IPR018201">
    <property type="entry name" value="Ketoacyl_synth_AS"/>
</dbReference>
<evidence type="ECO:0000256" key="2">
    <source>
        <dbReference type="ARBA" id="ARBA00004792"/>
    </source>
</evidence>